<dbReference type="EMBL" id="CP090891">
    <property type="protein sequence ID" value="ULU13964.1"/>
    <property type="molecule type" value="Genomic_DNA"/>
</dbReference>
<evidence type="ECO:0000256" key="1">
    <source>
        <dbReference type="SAM" id="MobiDB-lite"/>
    </source>
</evidence>
<feature type="region of interest" description="Disordered" evidence="1">
    <location>
        <begin position="15"/>
        <end position="61"/>
    </location>
</feature>
<feature type="region of interest" description="Disordered" evidence="1">
    <location>
        <begin position="188"/>
        <end position="230"/>
    </location>
</feature>
<sequence>MSLLHQSVQKAVARKFENDEFTDSESESGGEDDVITDSEDVAFDEEPAKTERRKQAARIQKIRGKKRNLREKSEDLLEKLVSKELEISDLLENLGKEDAVELMGKLAEITVKQLKIKCRRVEFLGGELESESKKSISITRRIQKSQEKNEILTKKIDKFQEKLKDARGFLNKQKATCRMKYGCSPAKIRRVRDSSTRPSTSQLPYYIPDPKHGPFKSTGGYDLDMEDSDY</sequence>
<evidence type="ECO:0000313" key="2">
    <source>
        <dbReference type="EMBL" id="ULU13964.1"/>
    </source>
</evidence>
<accession>A0AAE9J167</accession>
<feature type="compositionally biased region" description="Acidic residues" evidence="1">
    <location>
        <begin position="19"/>
        <end position="45"/>
    </location>
</feature>
<evidence type="ECO:0000313" key="3">
    <source>
        <dbReference type="Proteomes" id="UP000827892"/>
    </source>
</evidence>
<name>A0AAE9J167_CAEBR</name>
<proteinExistence type="predicted"/>
<dbReference type="Proteomes" id="UP000827892">
    <property type="component" value="Chromosome I"/>
</dbReference>
<organism evidence="2 3">
    <name type="scientific">Caenorhabditis briggsae</name>
    <dbReference type="NCBI Taxonomy" id="6238"/>
    <lineage>
        <taxon>Eukaryota</taxon>
        <taxon>Metazoa</taxon>
        <taxon>Ecdysozoa</taxon>
        <taxon>Nematoda</taxon>
        <taxon>Chromadorea</taxon>
        <taxon>Rhabditida</taxon>
        <taxon>Rhabditina</taxon>
        <taxon>Rhabditomorpha</taxon>
        <taxon>Rhabditoidea</taxon>
        <taxon>Rhabditidae</taxon>
        <taxon>Peloderinae</taxon>
        <taxon>Caenorhabditis</taxon>
    </lineage>
</organism>
<dbReference type="AlphaFoldDB" id="A0AAE9J167"/>
<reference evidence="2 3" key="1">
    <citation type="submission" date="2022-05" db="EMBL/GenBank/DDBJ databases">
        <title>Chromosome-level reference genomes for two strains of Caenorhabditis briggsae: an improved platform for comparative genomics.</title>
        <authorList>
            <person name="Stevens L."/>
            <person name="Andersen E.C."/>
        </authorList>
    </citation>
    <scope>NUCLEOTIDE SEQUENCE [LARGE SCALE GENOMIC DNA]</scope>
    <source>
        <strain evidence="2">QX1410_ONT</strain>
        <tissue evidence="2">Whole-organism</tissue>
    </source>
</reference>
<gene>
    <name evidence="2" type="ORF">L3Y34_016463</name>
</gene>
<protein>
    <submittedName>
        <fullName evidence="2">Uncharacterized protein</fullName>
    </submittedName>
</protein>